<name>A0A2Z5JPL4_STRAR</name>
<sequence>MVLHPVPMADTFDHAPQVWNAAQLREAIKDLPDDTPIHIGVAEDPGDFDGYRDFVLVNAEHVENWWPATSTSPERAETEKALTLFADWKADEYDILD</sequence>
<dbReference type="EMBL" id="CP027306">
    <property type="protein sequence ID" value="AXE82313.1"/>
    <property type="molecule type" value="Genomic_DNA"/>
</dbReference>
<gene>
    <name evidence="1" type="ORF">C5746_41900</name>
</gene>
<dbReference type="KEGG" id="sata:C5746_41900"/>
<reference evidence="1 2" key="1">
    <citation type="journal article" date="2018" name="Front. Microbiol.">
        <title>Genome Sequencing of Streptomyces atratus SCSIOZH16 and Activation Production of Nocardamine via Metabolic Engineering.</title>
        <authorList>
            <person name="Li Y."/>
            <person name="Zhang C."/>
            <person name="Liu C."/>
            <person name="Ju J."/>
            <person name="Ma J."/>
        </authorList>
    </citation>
    <scope>NUCLEOTIDE SEQUENCE [LARGE SCALE GENOMIC DNA]</scope>
    <source>
        <strain evidence="1 2">SCSIO_ZH16</strain>
    </source>
</reference>
<dbReference type="AlphaFoldDB" id="A0A2Z5JPL4"/>
<evidence type="ECO:0000313" key="1">
    <source>
        <dbReference type="EMBL" id="AXE82313.1"/>
    </source>
</evidence>
<dbReference type="Proteomes" id="UP000252698">
    <property type="component" value="Chromosome"/>
</dbReference>
<dbReference type="InterPro" id="IPR045772">
    <property type="entry name" value="DUF6225"/>
</dbReference>
<organism evidence="1 2">
    <name type="scientific">Streptomyces atratus</name>
    <dbReference type="NCBI Taxonomy" id="1893"/>
    <lineage>
        <taxon>Bacteria</taxon>
        <taxon>Bacillati</taxon>
        <taxon>Actinomycetota</taxon>
        <taxon>Actinomycetes</taxon>
        <taxon>Kitasatosporales</taxon>
        <taxon>Streptomycetaceae</taxon>
        <taxon>Streptomyces</taxon>
    </lineage>
</organism>
<dbReference type="Pfam" id="PF19735">
    <property type="entry name" value="DUF6225"/>
    <property type="match status" value="1"/>
</dbReference>
<evidence type="ECO:0000313" key="2">
    <source>
        <dbReference type="Proteomes" id="UP000252698"/>
    </source>
</evidence>
<protein>
    <submittedName>
        <fullName evidence="1">Uncharacterized protein</fullName>
    </submittedName>
</protein>
<proteinExistence type="predicted"/>
<accession>A0A2Z5JPL4</accession>